<reference evidence="1" key="1">
    <citation type="submission" date="2023-07" db="EMBL/GenBank/DDBJ databases">
        <title>Sorghum-associated microbial communities from plants grown in Nebraska, USA.</title>
        <authorList>
            <person name="Schachtman D."/>
        </authorList>
    </citation>
    <scope>NUCLEOTIDE SEQUENCE</scope>
    <source>
        <strain evidence="1">BE330</strain>
    </source>
</reference>
<dbReference type="AlphaFoldDB" id="A0AAE4BQQ2"/>
<protein>
    <submittedName>
        <fullName evidence="1">Uncharacterized protein</fullName>
    </submittedName>
</protein>
<gene>
    <name evidence="1" type="ORF">J2Y00_005161</name>
</gene>
<organism evidence="1 2">
    <name type="scientific">Deinococcus soli</name>
    <name type="common">ex Cha et al. 2016</name>
    <dbReference type="NCBI Taxonomy" id="1309411"/>
    <lineage>
        <taxon>Bacteria</taxon>
        <taxon>Thermotogati</taxon>
        <taxon>Deinococcota</taxon>
        <taxon>Deinococci</taxon>
        <taxon>Deinococcales</taxon>
        <taxon>Deinococcaceae</taxon>
        <taxon>Deinococcus</taxon>
    </lineage>
</organism>
<sequence length="58" mass="6257">MQTVTFTVTGTTKRTFTVNNSDRMAHRQDYLLDLRGSGPVTTVTAEAAGGLSLSVERP</sequence>
<proteinExistence type="predicted"/>
<name>A0AAE4BQQ2_9DEIO</name>
<accession>A0AAE4BQQ2</accession>
<dbReference type="EMBL" id="JAVDQK010000043">
    <property type="protein sequence ID" value="MDR6221524.1"/>
    <property type="molecule type" value="Genomic_DNA"/>
</dbReference>
<evidence type="ECO:0000313" key="1">
    <source>
        <dbReference type="EMBL" id="MDR6221524.1"/>
    </source>
</evidence>
<dbReference type="RefSeq" id="WP_309859640.1">
    <property type="nucleotide sequence ID" value="NZ_JAVDQJ010000042.1"/>
</dbReference>
<evidence type="ECO:0000313" key="2">
    <source>
        <dbReference type="Proteomes" id="UP001185331"/>
    </source>
</evidence>
<dbReference type="Proteomes" id="UP001185331">
    <property type="component" value="Unassembled WGS sequence"/>
</dbReference>
<comment type="caution">
    <text evidence="1">The sequence shown here is derived from an EMBL/GenBank/DDBJ whole genome shotgun (WGS) entry which is preliminary data.</text>
</comment>